<sequence length="146" mass="15901">MDLLGPTPGYADCISEEQPMGRKYNRDVDKVFRSEEINYLGPSAGNWFDHSYSGKRAILPLFTRSSAPNIVAKAGIPLQKTLERLSSNKIGLVRIVVVERKSKDGAGAESAVQQNDSEVSAYHSPDCGVRAATEPVETELKAHSPL</sequence>
<accession>A0AAD6ST79</accession>
<organism evidence="2 3">
    <name type="scientific">Mycena alexandri</name>
    <dbReference type="NCBI Taxonomy" id="1745969"/>
    <lineage>
        <taxon>Eukaryota</taxon>
        <taxon>Fungi</taxon>
        <taxon>Dikarya</taxon>
        <taxon>Basidiomycota</taxon>
        <taxon>Agaricomycotina</taxon>
        <taxon>Agaricomycetes</taxon>
        <taxon>Agaricomycetidae</taxon>
        <taxon>Agaricales</taxon>
        <taxon>Marasmiineae</taxon>
        <taxon>Mycenaceae</taxon>
        <taxon>Mycena</taxon>
    </lineage>
</organism>
<name>A0AAD6ST79_9AGAR</name>
<keyword evidence="3" id="KW-1185">Reference proteome</keyword>
<dbReference type="Proteomes" id="UP001218188">
    <property type="component" value="Unassembled WGS sequence"/>
</dbReference>
<proteinExistence type="predicted"/>
<dbReference type="AlphaFoldDB" id="A0AAD6ST79"/>
<dbReference type="EMBL" id="JARJCM010000071">
    <property type="protein sequence ID" value="KAJ7032651.1"/>
    <property type="molecule type" value="Genomic_DNA"/>
</dbReference>
<feature type="region of interest" description="Disordered" evidence="1">
    <location>
        <begin position="103"/>
        <end position="146"/>
    </location>
</feature>
<evidence type="ECO:0000313" key="2">
    <source>
        <dbReference type="EMBL" id="KAJ7032651.1"/>
    </source>
</evidence>
<evidence type="ECO:0000313" key="3">
    <source>
        <dbReference type="Proteomes" id="UP001218188"/>
    </source>
</evidence>
<gene>
    <name evidence="2" type="ORF">C8F04DRAFT_1184844</name>
</gene>
<comment type="caution">
    <text evidence="2">The sequence shown here is derived from an EMBL/GenBank/DDBJ whole genome shotgun (WGS) entry which is preliminary data.</text>
</comment>
<reference evidence="2" key="1">
    <citation type="submission" date="2023-03" db="EMBL/GenBank/DDBJ databases">
        <title>Massive genome expansion in bonnet fungi (Mycena s.s.) driven by repeated elements and novel gene families across ecological guilds.</title>
        <authorList>
            <consortium name="Lawrence Berkeley National Laboratory"/>
            <person name="Harder C.B."/>
            <person name="Miyauchi S."/>
            <person name="Viragh M."/>
            <person name="Kuo A."/>
            <person name="Thoen E."/>
            <person name="Andreopoulos B."/>
            <person name="Lu D."/>
            <person name="Skrede I."/>
            <person name="Drula E."/>
            <person name="Henrissat B."/>
            <person name="Morin E."/>
            <person name="Kohler A."/>
            <person name="Barry K."/>
            <person name="LaButti K."/>
            <person name="Morin E."/>
            <person name="Salamov A."/>
            <person name="Lipzen A."/>
            <person name="Mereny Z."/>
            <person name="Hegedus B."/>
            <person name="Baldrian P."/>
            <person name="Stursova M."/>
            <person name="Weitz H."/>
            <person name="Taylor A."/>
            <person name="Grigoriev I.V."/>
            <person name="Nagy L.G."/>
            <person name="Martin F."/>
            <person name="Kauserud H."/>
        </authorList>
    </citation>
    <scope>NUCLEOTIDE SEQUENCE</scope>
    <source>
        <strain evidence="2">CBHHK200</strain>
    </source>
</reference>
<protein>
    <submittedName>
        <fullName evidence="2">Uncharacterized protein</fullName>
    </submittedName>
</protein>
<evidence type="ECO:0000256" key="1">
    <source>
        <dbReference type="SAM" id="MobiDB-lite"/>
    </source>
</evidence>